<feature type="transmembrane region" description="Helical" evidence="10">
    <location>
        <begin position="363"/>
        <end position="382"/>
    </location>
</feature>
<protein>
    <recommendedName>
        <fullName evidence="13">Haloacid dehalogenase</fullName>
    </recommendedName>
</protein>
<keyword evidence="3 10" id="KW-0812">Transmembrane</keyword>
<evidence type="ECO:0000256" key="7">
    <source>
        <dbReference type="ARBA" id="ARBA00022967"/>
    </source>
</evidence>
<dbReference type="Gene3D" id="3.40.50.1000">
    <property type="entry name" value="HAD superfamily/HAD-like"/>
    <property type="match status" value="2"/>
</dbReference>
<evidence type="ECO:0000313" key="12">
    <source>
        <dbReference type="Proteomes" id="UP000612349"/>
    </source>
</evidence>
<dbReference type="PANTHER" id="PTHR43520">
    <property type="entry name" value="ATP7, ISOFORM B"/>
    <property type="match status" value="1"/>
</dbReference>
<evidence type="ECO:0000256" key="8">
    <source>
        <dbReference type="ARBA" id="ARBA00022989"/>
    </source>
</evidence>
<dbReference type="Pfam" id="PF00702">
    <property type="entry name" value="Hydrolase"/>
    <property type="match status" value="1"/>
</dbReference>
<keyword evidence="9 10" id="KW-0472">Membrane</keyword>
<keyword evidence="12" id="KW-1185">Reference proteome</keyword>
<keyword evidence="5 10" id="KW-0547">Nucleotide-binding</keyword>
<evidence type="ECO:0000256" key="6">
    <source>
        <dbReference type="ARBA" id="ARBA00022840"/>
    </source>
</evidence>
<dbReference type="Gene3D" id="3.40.1110.10">
    <property type="entry name" value="Calcium-transporting ATPase, cytoplasmic domain N"/>
    <property type="match status" value="1"/>
</dbReference>
<dbReference type="Proteomes" id="UP000612349">
    <property type="component" value="Unassembled WGS sequence"/>
</dbReference>
<evidence type="ECO:0000256" key="9">
    <source>
        <dbReference type="ARBA" id="ARBA00023136"/>
    </source>
</evidence>
<dbReference type="InterPro" id="IPR023299">
    <property type="entry name" value="ATPase_P-typ_cyto_dom_N"/>
</dbReference>
<keyword evidence="8 10" id="KW-1133">Transmembrane helix</keyword>
<evidence type="ECO:0000256" key="3">
    <source>
        <dbReference type="ARBA" id="ARBA00022692"/>
    </source>
</evidence>
<dbReference type="InterPro" id="IPR023214">
    <property type="entry name" value="HAD_sf"/>
</dbReference>
<dbReference type="GO" id="GO:0055070">
    <property type="term" value="P:copper ion homeostasis"/>
    <property type="evidence" value="ECO:0007669"/>
    <property type="project" value="TreeGrafter"/>
</dbReference>
<dbReference type="AlphaFoldDB" id="A0A916Z9A9"/>
<dbReference type="GO" id="GO:0043682">
    <property type="term" value="F:P-type divalent copper transporter activity"/>
    <property type="evidence" value="ECO:0007669"/>
    <property type="project" value="TreeGrafter"/>
</dbReference>
<evidence type="ECO:0000313" key="11">
    <source>
        <dbReference type="EMBL" id="GGD82589.1"/>
    </source>
</evidence>
<dbReference type="GO" id="GO:0005524">
    <property type="term" value="F:ATP binding"/>
    <property type="evidence" value="ECO:0007669"/>
    <property type="project" value="UniProtKB-UniRule"/>
</dbReference>
<dbReference type="SFLD" id="SFLDS00003">
    <property type="entry name" value="Haloacid_Dehalogenase"/>
    <property type="match status" value="1"/>
</dbReference>
<dbReference type="InterPro" id="IPR023298">
    <property type="entry name" value="ATPase_P-typ_TM_dom_sf"/>
</dbReference>
<gene>
    <name evidence="11" type="ORF">GCM10010990_35770</name>
</gene>
<comment type="similarity">
    <text evidence="2 10">Belongs to the cation transport ATPase (P-type) (TC 3.A.3) family. Type IB subfamily.</text>
</comment>
<dbReference type="GO" id="GO:0016887">
    <property type="term" value="F:ATP hydrolysis activity"/>
    <property type="evidence" value="ECO:0007669"/>
    <property type="project" value="InterPro"/>
</dbReference>
<dbReference type="InterPro" id="IPR018303">
    <property type="entry name" value="ATPase_P-typ_P_site"/>
</dbReference>
<dbReference type="SUPFAM" id="SSF81665">
    <property type="entry name" value="Calcium ATPase, transmembrane domain M"/>
    <property type="match status" value="1"/>
</dbReference>
<evidence type="ECO:0000256" key="1">
    <source>
        <dbReference type="ARBA" id="ARBA00004141"/>
    </source>
</evidence>
<comment type="subcellular location">
    <subcellularLocation>
        <location evidence="10">Cell membrane</location>
    </subcellularLocation>
    <subcellularLocation>
        <location evidence="1">Membrane</location>
        <topology evidence="1">Multi-pass membrane protein</topology>
    </subcellularLocation>
</comment>
<keyword evidence="4 10" id="KW-0479">Metal-binding</keyword>
<sequence>MVAQAQRSRAPIQRLADKVAGWFVPLILFVALLAFAAWGLWGPEPRLAHALVAAVAVLIIACPCALGLATPMSIMVGVGRGAEEGILVKNAEALERMEKVDTLVVDKTGTLTEGKPSVTRIVTLGNLAEEEALRLAAGVEQASEHPLAQAVMAEAERRGIAAPEASDFDSPSGKGASAHVDGRRVLLGNAAFLRENGVDPDTAAQEADHLRHDGASAILMAVDGKVAAVIAIADAVKATTPAAIKALRAEGIRVLMLTGDNRTTAEAVARSLGIDEVEADVLPDRKSAVVERLRAEGQVVAMAGDGVNDAPALAAADVGIAMGSGTDVAIESAGITLLGGELTGIARARTLSRKVMSNIRQNLVFAFAYNALGVPVAAGVLYPHFGILLSPVIAAAAMSLSSVSVIGNSLRLKAASL</sequence>
<dbReference type="SFLD" id="SFLDF00027">
    <property type="entry name" value="p-type_atpase"/>
    <property type="match status" value="1"/>
</dbReference>
<name>A0A916Z9A9_9SPHN</name>
<evidence type="ECO:0000256" key="2">
    <source>
        <dbReference type="ARBA" id="ARBA00006024"/>
    </source>
</evidence>
<dbReference type="InterPro" id="IPR044492">
    <property type="entry name" value="P_typ_ATPase_HD_dom"/>
</dbReference>
<evidence type="ECO:0000256" key="4">
    <source>
        <dbReference type="ARBA" id="ARBA00022723"/>
    </source>
</evidence>
<dbReference type="EMBL" id="BMIP01000012">
    <property type="protein sequence ID" value="GGD82589.1"/>
    <property type="molecule type" value="Genomic_DNA"/>
</dbReference>
<comment type="caution">
    <text evidence="11">The sequence shown here is derived from an EMBL/GenBank/DDBJ whole genome shotgun (WGS) entry which is preliminary data.</text>
</comment>
<keyword evidence="10" id="KW-1003">Cell membrane</keyword>
<proteinExistence type="inferred from homology"/>
<dbReference type="SUPFAM" id="SSF56784">
    <property type="entry name" value="HAD-like"/>
    <property type="match status" value="1"/>
</dbReference>
<reference evidence="11" key="1">
    <citation type="journal article" date="2014" name="Int. J. Syst. Evol. Microbiol.">
        <title>Complete genome sequence of Corynebacterium casei LMG S-19264T (=DSM 44701T), isolated from a smear-ripened cheese.</title>
        <authorList>
            <consortium name="US DOE Joint Genome Institute (JGI-PGF)"/>
            <person name="Walter F."/>
            <person name="Albersmeier A."/>
            <person name="Kalinowski J."/>
            <person name="Ruckert C."/>
        </authorList>
    </citation>
    <scope>NUCLEOTIDE SEQUENCE</scope>
    <source>
        <strain evidence="11">CGMCC 1.15360</strain>
    </source>
</reference>
<dbReference type="NCBIfam" id="TIGR01511">
    <property type="entry name" value="ATPase-IB1_Cu"/>
    <property type="match status" value="1"/>
</dbReference>
<feature type="transmembrane region" description="Helical" evidence="10">
    <location>
        <begin position="20"/>
        <end position="41"/>
    </location>
</feature>
<reference evidence="11" key="2">
    <citation type="submission" date="2020-09" db="EMBL/GenBank/DDBJ databases">
        <authorList>
            <person name="Sun Q."/>
            <person name="Zhou Y."/>
        </authorList>
    </citation>
    <scope>NUCLEOTIDE SEQUENCE</scope>
    <source>
        <strain evidence="11">CGMCC 1.15360</strain>
    </source>
</reference>
<evidence type="ECO:0000256" key="10">
    <source>
        <dbReference type="RuleBase" id="RU362081"/>
    </source>
</evidence>
<organism evidence="11 12">
    <name type="scientific">Croceicoccus mobilis</name>
    <dbReference type="NCBI Taxonomy" id="1703339"/>
    <lineage>
        <taxon>Bacteria</taxon>
        <taxon>Pseudomonadati</taxon>
        <taxon>Pseudomonadota</taxon>
        <taxon>Alphaproteobacteria</taxon>
        <taxon>Sphingomonadales</taxon>
        <taxon>Erythrobacteraceae</taxon>
        <taxon>Croceicoccus</taxon>
    </lineage>
</organism>
<evidence type="ECO:0008006" key="13">
    <source>
        <dbReference type="Google" id="ProtNLM"/>
    </source>
</evidence>
<dbReference type="PROSITE" id="PS00154">
    <property type="entry name" value="ATPASE_E1_E2"/>
    <property type="match status" value="1"/>
</dbReference>
<keyword evidence="7" id="KW-1278">Translocase</keyword>
<dbReference type="NCBIfam" id="TIGR01494">
    <property type="entry name" value="ATPase_P-type"/>
    <property type="match status" value="1"/>
</dbReference>
<evidence type="ECO:0000256" key="5">
    <source>
        <dbReference type="ARBA" id="ARBA00022741"/>
    </source>
</evidence>
<dbReference type="InterPro" id="IPR001757">
    <property type="entry name" value="P_typ_ATPase"/>
</dbReference>
<dbReference type="InterPro" id="IPR027256">
    <property type="entry name" value="P-typ_ATPase_IB"/>
</dbReference>
<dbReference type="SFLD" id="SFLDG00002">
    <property type="entry name" value="C1.7:_P-type_atpase_like"/>
    <property type="match status" value="1"/>
</dbReference>
<feature type="transmembrane region" description="Helical" evidence="10">
    <location>
        <begin position="388"/>
        <end position="410"/>
    </location>
</feature>
<keyword evidence="6 10" id="KW-0067">ATP-binding</keyword>
<dbReference type="PANTHER" id="PTHR43520:SF8">
    <property type="entry name" value="P-TYPE CU(+) TRANSPORTER"/>
    <property type="match status" value="1"/>
</dbReference>
<feature type="transmembrane region" description="Helical" evidence="10">
    <location>
        <begin position="47"/>
        <end position="70"/>
    </location>
</feature>
<dbReference type="NCBIfam" id="TIGR01525">
    <property type="entry name" value="ATPase-IB_hvy"/>
    <property type="match status" value="1"/>
</dbReference>
<dbReference type="Gene3D" id="1.20.1110.10">
    <property type="entry name" value="Calcium-transporting ATPase, transmembrane domain"/>
    <property type="match status" value="2"/>
</dbReference>
<dbReference type="InterPro" id="IPR036412">
    <property type="entry name" value="HAD-like_sf"/>
</dbReference>
<dbReference type="GO" id="GO:0005886">
    <property type="term" value="C:plasma membrane"/>
    <property type="evidence" value="ECO:0007669"/>
    <property type="project" value="UniProtKB-SubCell"/>
</dbReference>
<dbReference type="GO" id="GO:0005507">
    <property type="term" value="F:copper ion binding"/>
    <property type="evidence" value="ECO:0007669"/>
    <property type="project" value="TreeGrafter"/>
</dbReference>
<accession>A0A916Z9A9</accession>
<dbReference type="PRINTS" id="PR00119">
    <property type="entry name" value="CATATPASE"/>
</dbReference>